<accession>A0A150HC24</accession>
<name>A0A150HC24_9MICO</name>
<dbReference type="AlphaFoldDB" id="A0A150HC24"/>
<keyword evidence="2" id="KW-1185">Reference proteome</keyword>
<sequence>MNRETVLAPREWRALRDAHAQEVTSRTADHLARRSRGEKHPVQDFLFTYYPFKPAKIAQWNPAPGTALAIETEDDRRYFSRRWYTVTDHARVDAAQWWEDRGRGAVFIRDLLRSTLGREAALGCFGLHEWAMVYKLKPGQQRHEDVPLRLSQEETDRVVENHRIQCTHFDAFRFFTPDARGLNTIQPTREGMRANEQPGCLHAGMDLYKWAMKLQPMVEGSIVLEAFDLATQLRTLDMEASPYDVRPWGYGVVAIETAAGKAEYMKRQKSLSEKANRLRHALIDSIDRAEELAQGAVSGTSR</sequence>
<dbReference type="Proteomes" id="UP000243589">
    <property type="component" value="Unassembled WGS sequence"/>
</dbReference>
<evidence type="ECO:0000313" key="2">
    <source>
        <dbReference type="Proteomes" id="UP000243589"/>
    </source>
</evidence>
<protein>
    <recommendedName>
        <fullName evidence="3">3-methyladenine DNA glycosylase</fullName>
    </recommendedName>
</protein>
<comment type="caution">
    <text evidence="1">The sequence shown here is derived from an EMBL/GenBank/DDBJ whole genome shotgun (WGS) entry which is preliminary data.</text>
</comment>
<gene>
    <name evidence="1" type="ORF">Bravens_00132</name>
</gene>
<evidence type="ECO:0000313" key="1">
    <source>
        <dbReference type="EMBL" id="KXZ59662.1"/>
    </source>
</evidence>
<organism evidence="1 2">
    <name type="scientific">Brevibacterium ravenspurgense</name>
    <dbReference type="NCBI Taxonomy" id="479117"/>
    <lineage>
        <taxon>Bacteria</taxon>
        <taxon>Bacillati</taxon>
        <taxon>Actinomycetota</taxon>
        <taxon>Actinomycetes</taxon>
        <taxon>Micrococcales</taxon>
        <taxon>Brevibacteriaceae</taxon>
        <taxon>Brevibacterium</taxon>
    </lineage>
</organism>
<dbReference type="RefSeq" id="WP_062019432.1">
    <property type="nucleotide sequence ID" value="NZ_LQQC01000002.1"/>
</dbReference>
<reference evidence="1 2" key="1">
    <citation type="submission" date="2016-01" db="EMBL/GenBank/DDBJ databases">
        <title>Use of Whole Genome Sequencing to ascertain that Brevibacterium massiliense (Roux, Raoult 2009) is a later heterotypic synonym of Brevibacterium ravenspurgense (Mages 2008).</title>
        <authorList>
            <person name="Bernier A.-M."/>
            <person name="Burdz T."/>
            <person name="Huynh C."/>
            <person name="Pachecho A.L."/>
            <person name="Wiebe D."/>
            <person name="Bonner C."/>
            <person name="Bernard K."/>
        </authorList>
    </citation>
    <scope>NUCLEOTIDE SEQUENCE [LARGE SCALE GENOMIC DNA]</scope>
    <source>
        <strain evidence="1 2">CCUG56047</strain>
    </source>
</reference>
<dbReference type="EMBL" id="LQQC01000002">
    <property type="protein sequence ID" value="KXZ59662.1"/>
    <property type="molecule type" value="Genomic_DNA"/>
</dbReference>
<dbReference type="PATRIC" id="fig|479117.4.peg.130"/>
<evidence type="ECO:0008006" key="3">
    <source>
        <dbReference type="Google" id="ProtNLM"/>
    </source>
</evidence>
<proteinExistence type="predicted"/>